<dbReference type="GO" id="GO:0004568">
    <property type="term" value="F:chitinase activity"/>
    <property type="evidence" value="ECO:0007669"/>
    <property type="project" value="InterPro"/>
</dbReference>
<dbReference type="AlphaFoldDB" id="A0A9D7FWY8"/>
<dbReference type="Pfam" id="PF00182">
    <property type="entry name" value="Glyco_hydro_19"/>
    <property type="match status" value="1"/>
</dbReference>
<dbReference type="SUPFAM" id="SSF53955">
    <property type="entry name" value="Lysozyme-like"/>
    <property type="match status" value="1"/>
</dbReference>
<evidence type="ECO:0000313" key="4">
    <source>
        <dbReference type="Proteomes" id="UP000807542"/>
    </source>
</evidence>
<dbReference type="EMBL" id="JADRCQ010000001">
    <property type="protein sequence ID" value="MBK5072556.1"/>
    <property type="molecule type" value="Genomic_DNA"/>
</dbReference>
<feature type="domain" description="Glycoside hydrolase family 19 catalytic" evidence="1">
    <location>
        <begin position="120"/>
        <end position="185"/>
    </location>
</feature>
<dbReference type="Gene3D" id="1.10.530.10">
    <property type="match status" value="1"/>
</dbReference>
<dbReference type="Proteomes" id="UP001296969">
    <property type="component" value="Unassembled WGS sequence"/>
</dbReference>
<accession>A0A9D7FWY8</accession>
<protein>
    <submittedName>
        <fullName evidence="3">Glycoside hydrolase family 19 protein</fullName>
    </submittedName>
</protein>
<evidence type="ECO:0000313" key="5">
    <source>
        <dbReference type="Proteomes" id="UP001296969"/>
    </source>
</evidence>
<gene>
    <name evidence="3" type="ORF">I2492_05975</name>
    <name evidence="2" type="ORF">I2493_05975</name>
</gene>
<keyword evidence="3" id="KW-0378">Hydrolase</keyword>
<dbReference type="InterPro" id="IPR023346">
    <property type="entry name" value="Lysozyme-like_dom_sf"/>
</dbReference>
<dbReference type="PANTHER" id="PTHR34408">
    <property type="entry name" value="FAMILY PROTEIN, PUTATIVE-RELATED"/>
    <property type="match status" value="1"/>
</dbReference>
<organism evidence="3 4">
    <name type="scientific">Limnobaculum xujianqingii</name>
    <dbReference type="NCBI Taxonomy" id="2738837"/>
    <lineage>
        <taxon>Bacteria</taxon>
        <taxon>Pseudomonadati</taxon>
        <taxon>Pseudomonadota</taxon>
        <taxon>Gammaproteobacteria</taxon>
        <taxon>Enterobacterales</taxon>
        <taxon>Budviciaceae</taxon>
        <taxon>Limnobaculum</taxon>
    </lineage>
</organism>
<evidence type="ECO:0000259" key="1">
    <source>
        <dbReference type="Pfam" id="PF00182"/>
    </source>
</evidence>
<dbReference type="GO" id="GO:0016998">
    <property type="term" value="P:cell wall macromolecule catabolic process"/>
    <property type="evidence" value="ECO:0007669"/>
    <property type="project" value="InterPro"/>
</dbReference>
<comment type="caution">
    <text evidence="3">The sequence shown here is derived from an EMBL/GenBank/DDBJ whole genome shotgun (WGS) entry which is preliminary data.</text>
</comment>
<dbReference type="PANTHER" id="PTHR34408:SF1">
    <property type="entry name" value="GLYCOSYL HYDROLASE FAMILY 19 DOMAIN-CONTAINING PROTEIN HI_1415"/>
    <property type="match status" value="1"/>
</dbReference>
<dbReference type="RefSeq" id="WP_228397612.1">
    <property type="nucleotide sequence ID" value="NZ_JADRCP010000001.1"/>
</dbReference>
<dbReference type="InterPro" id="IPR052354">
    <property type="entry name" value="Cell_Wall_Dynamics_Protein"/>
</dbReference>
<reference evidence="3 5" key="1">
    <citation type="submission" date="2020-11" db="EMBL/GenBank/DDBJ databases">
        <title>Insectihabitans protaetiae gen. nov. sp. nov. and Insectihabitans allomyrinae sp. nov., isolated from larvae of Protaetia brevitarsis seulensis and Allomyrina dichotoma, respectively.</title>
        <authorList>
            <person name="Lee S.D."/>
            <person name="Byeon Y.-S."/>
            <person name="Kim S.-M."/>
            <person name="Yang H.L."/>
            <person name="Kim I.S."/>
        </authorList>
    </citation>
    <scope>NUCLEOTIDE SEQUENCE</scope>
    <source>
        <strain evidence="3">CWB-B4</strain>
        <strain evidence="2 5">CWB-B43</strain>
    </source>
</reference>
<name>A0A9D7FWY8_9GAMM</name>
<dbReference type="EMBL" id="JADRCP010000001">
    <property type="protein sequence ID" value="MBK5175865.1"/>
    <property type="molecule type" value="Genomic_DNA"/>
</dbReference>
<keyword evidence="5" id="KW-1185">Reference proteome</keyword>
<dbReference type="InterPro" id="IPR000726">
    <property type="entry name" value="Glyco_hydro_19_cat"/>
</dbReference>
<sequence length="214" mass="24449">MFTLTANQFRRAANLSLSLSARWYGPVYSAMQEFDIDTPIRQAAFIAQIYVESTGFTRTVENLNYSQQGLIDTFPRKRISIEQARKLGRQPGEKVVPIERQRQIANLVYGGRFGNDSPDDGWTFRGRGLKQITFYDNYLRCGHALELDFIAQPELLEHDELAARSAGWFWYANHCNQFADMEDITGLTERINGGRNGLDARQRQYAIARGVLCP</sequence>
<evidence type="ECO:0000313" key="3">
    <source>
        <dbReference type="EMBL" id="MBK5175865.1"/>
    </source>
</evidence>
<dbReference type="GO" id="GO:0006032">
    <property type="term" value="P:chitin catabolic process"/>
    <property type="evidence" value="ECO:0007669"/>
    <property type="project" value="InterPro"/>
</dbReference>
<evidence type="ECO:0000313" key="2">
    <source>
        <dbReference type="EMBL" id="MBK5072556.1"/>
    </source>
</evidence>
<proteinExistence type="predicted"/>
<dbReference type="Proteomes" id="UP000807542">
    <property type="component" value="Unassembled WGS sequence"/>
</dbReference>